<protein>
    <recommendedName>
        <fullName evidence="3">Mediator of RNA polymerase II transcription subunit 11</fullName>
    </recommendedName>
</protein>
<gene>
    <name evidence="1" type="ORF">B0A54_00170</name>
</gene>
<organism evidence="1 2">
    <name type="scientific">Friedmanniomyces endolithicus</name>
    <dbReference type="NCBI Taxonomy" id="329885"/>
    <lineage>
        <taxon>Eukaryota</taxon>
        <taxon>Fungi</taxon>
        <taxon>Dikarya</taxon>
        <taxon>Ascomycota</taxon>
        <taxon>Pezizomycotina</taxon>
        <taxon>Dothideomycetes</taxon>
        <taxon>Dothideomycetidae</taxon>
        <taxon>Mycosphaerellales</taxon>
        <taxon>Teratosphaeriaceae</taxon>
        <taxon>Friedmanniomyces</taxon>
    </lineage>
</organism>
<accession>A0A4U0VKA9</accession>
<proteinExistence type="predicted"/>
<dbReference type="Proteomes" id="UP000310066">
    <property type="component" value="Unassembled WGS sequence"/>
</dbReference>
<dbReference type="EMBL" id="NAJP01000001">
    <property type="protein sequence ID" value="TKA49503.1"/>
    <property type="molecule type" value="Genomic_DNA"/>
</dbReference>
<name>A0A4U0VKA9_9PEZI</name>
<dbReference type="AlphaFoldDB" id="A0A4U0VKA9"/>
<dbReference type="OrthoDB" id="5326237at2759"/>
<evidence type="ECO:0000313" key="1">
    <source>
        <dbReference type="EMBL" id="TKA49503.1"/>
    </source>
</evidence>
<dbReference type="STRING" id="329885.A0A4U0VKA9"/>
<evidence type="ECO:0000313" key="2">
    <source>
        <dbReference type="Proteomes" id="UP000310066"/>
    </source>
</evidence>
<evidence type="ECO:0008006" key="3">
    <source>
        <dbReference type="Google" id="ProtNLM"/>
    </source>
</evidence>
<sequence length="120" mass="13662">MTDMAMPDARPTEMHAWDAQQHEDALAHLERLQEMLDALRSTLPLLVAPLLHQDASRSHMFVAIKKAAATATNDLRTFRDEWISGRTQHMLSHTKESLLKDGDVTKANDVARYGWLKEDQ</sequence>
<comment type="caution">
    <text evidence="1">The sequence shown here is derived from an EMBL/GenBank/DDBJ whole genome shotgun (WGS) entry which is preliminary data.</text>
</comment>
<reference evidence="1 2" key="1">
    <citation type="submission" date="2017-03" db="EMBL/GenBank/DDBJ databases">
        <title>Genomes of endolithic fungi from Antarctica.</title>
        <authorList>
            <person name="Coleine C."/>
            <person name="Masonjones S."/>
            <person name="Stajich J.E."/>
        </authorList>
    </citation>
    <scope>NUCLEOTIDE SEQUENCE [LARGE SCALE GENOMIC DNA]</scope>
    <source>
        <strain evidence="1 2">CCFEE 5311</strain>
    </source>
</reference>